<dbReference type="RefSeq" id="WP_140187232.1">
    <property type="nucleotide sequence ID" value="NZ_JAWWRE010000004.1"/>
</dbReference>
<keyword evidence="1" id="KW-0472">Membrane</keyword>
<protein>
    <submittedName>
        <fullName evidence="2">Type II toxin-antitoxin system RelE/ParE family toxin</fullName>
    </submittedName>
</protein>
<accession>A0ABX7ALL3</accession>
<evidence type="ECO:0000256" key="1">
    <source>
        <dbReference type="SAM" id="Phobius"/>
    </source>
</evidence>
<dbReference type="Pfam" id="PF15781">
    <property type="entry name" value="ParE-like_toxin"/>
    <property type="match status" value="1"/>
</dbReference>
<organism evidence="2 3">
    <name type="scientific">Providencia manganoxydans</name>
    <dbReference type="NCBI Taxonomy" id="2923283"/>
    <lineage>
        <taxon>Bacteria</taxon>
        <taxon>Pseudomonadati</taxon>
        <taxon>Pseudomonadota</taxon>
        <taxon>Gammaproteobacteria</taxon>
        <taxon>Enterobacterales</taxon>
        <taxon>Morganellaceae</taxon>
        <taxon>Providencia</taxon>
    </lineage>
</organism>
<dbReference type="InterPro" id="IPR031552">
    <property type="entry name" value="ParE-like_toxin"/>
</dbReference>
<keyword evidence="3" id="KW-1185">Reference proteome</keyword>
<sequence>MRVDKFKLNGQLVLLGYSWITGALSLYLLRIGSHEHFYSAQNKRIK</sequence>
<dbReference type="EMBL" id="CP067099">
    <property type="protein sequence ID" value="QQO64228.1"/>
    <property type="molecule type" value="Genomic_DNA"/>
</dbReference>
<dbReference type="Proteomes" id="UP000596157">
    <property type="component" value="Chromosome"/>
</dbReference>
<keyword evidence="1" id="KW-1133">Transmembrane helix</keyword>
<reference evidence="3" key="1">
    <citation type="submission" date="2021-01" db="EMBL/GenBank/DDBJ databases">
        <title>Providencia vermicola LLDRA6, a soil-borne Mn(II)-oxidizing bacterium, exploits a strategy of superoxide production coupled to hydrogen peroxide consumption to generate Mn oxides, as revealed by transcriptional up-regulation of genes for phenylacetic acid catabolism.</title>
        <authorList>
            <person name="Chen S."/>
            <person name="Ding Z."/>
            <person name="Chen J."/>
            <person name="Luo J."/>
            <person name="Ruan X."/>
            <person name="Li Z."/>
            <person name="Liao F."/>
            <person name="He J."/>
            <person name="Li D."/>
        </authorList>
    </citation>
    <scope>NUCLEOTIDE SEQUENCE [LARGE SCALE GENOMIC DNA]</scope>
    <source>
        <strain evidence="3">LLDRA6</strain>
    </source>
</reference>
<gene>
    <name evidence="2" type="ORF">JI723_03585</name>
</gene>
<feature type="transmembrane region" description="Helical" evidence="1">
    <location>
        <begin position="12"/>
        <end position="29"/>
    </location>
</feature>
<evidence type="ECO:0000313" key="3">
    <source>
        <dbReference type="Proteomes" id="UP000596157"/>
    </source>
</evidence>
<proteinExistence type="predicted"/>
<keyword evidence="1" id="KW-0812">Transmembrane</keyword>
<name>A0ABX7ALL3_9GAMM</name>
<evidence type="ECO:0000313" key="2">
    <source>
        <dbReference type="EMBL" id="QQO64228.1"/>
    </source>
</evidence>